<dbReference type="AlphaFoldDB" id="A0A848FC90"/>
<dbReference type="InterPro" id="IPR021682">
    <property type="entry name" value="DUF2933"/>
</dbReference>
<evidence type="ECO:0000313" key="3">
    <source>
        <dbReference type="Proteomes" id="UP000574067"/>
    </source>
</evidence>
<feature type="compositionally biased region" description="Basic and acidic residues" evidence="1">
    <location>
        <begin position="53"/>
        <end position="64"/>
    </location>
</feature>
<dbReference type="Pfam" id="PF11666">
    <property type="entry name" value="DUF2933"/>
    <property type="match status" value="1"/>
</dbReference>
<dbReference type="RefSeq" id="WP_169161976.1">
    <property type="nucleotide sequence ID" value="NZ_JABBFW010000014.1"/>
</dbReference>
<reference evidence="2 3" key="1">
    <citation type="submission" date="2020-04" db="EMBL/GenBank/DDBJ databases">
        <title>Azohydromonas sp. isolated from soil.</title>
        <authorList>
            <person name="Dahal R.H."/>
        </authorList>
    </citation>
    <scope>NUCLEOTIDE SEQUENCE [LARGE SCALE GENOMIC DNA]</scope>
    <source>
        <strain evidence="2 3">G-1-1-14</strain>
    </source>
</reference>
<feature type="region of interest" description="Disordered" evidence="1">
    <location>
        <begin position="41"/>
        <end position="64"/>
    </location>
</feature>
<evidence type="ECO:0000256" key="1">
    <source>
        <dbReference type="SAM" id="MobiDB-lite"/>
    </source>
</evidence>
<dbReference type="EMBL" id="JABBFW010000014">
    <property type="protein sequence ID" value="NML16942.1"/>
    <property type="molecule type" value="Genomic_DNA"/>
</dbReference>
<sequence>MLLLIGGFYLLREHWGHVAGYWPYLLLLACPLMHLFHGHGGHGGHGHHGGGPRNEDGSASKRDW</sequence>
<name>A0A848FC90_9BURK</name>
<organism evidence="2 3">
    <name type="scientific">Azohydromonas caseinilytica</name>
    <dbReference type="NCBI Taxonomy" id="2728836"/>
    <lineage>
        <taxon>Bacteria</taxon>
        <taxon>Pseudomonadati</taxon>
        <taxon>Pseudomonadota</taxon>
        <taxon>Betaproteobacteria</taxon>
        <taxon>Burkholderiales</taxon>
        <taxon>Sphaerotilaceae</taxon>
        <taxon>Azohydromonas</taxon>
    </lineage>
</organism>
<protein>
    <submittedName>
        <fullName evidence="2">DUF2933 domain-containing protein</fullName>
    </submittedName>
</protein>
<evidence type="ECO:0000313" key="2">
    <source>
        <dbReference type="EMBL" id="NML16942.1"/>
    </source>
</evidence>
<accession>A0A848FC90</accession>
<dbReference type="Proteomes" id="UP000574067">
    <property type="component" value="Unassembled WGS sequence"/>
</dbReference>
<gene>
    <name evidence="2" type="ORF">HHL10_18330</name>
</gene>
<comment type="caution">
    <text evidence="2">The sequence shown here is derived from an EMBL/GenBank/DDBJ whole genome shotgun (WGS) entry which is preliminary data.</text>
</comment>
<keyword evidence="3" id="KW-1185">Reference proteome</keyword>
<feature type="compositionally biased region" description="Basic residues" evidence="1">
    <location>
        <begin position="41"/>
        <end position="50"/>
    </location>
</feature>
<proteinExistence type="predicted"/>